<dbReference type="InParanoid" id="A0E8A7"/>
<protein>
    <submittedName>
        <fullName evidence="1">Uncharacterized protein</fullName>
    </submittedName>
</protein>
<dbReference type="AlphaFoldDB" id="A0E8A7"/>
<dbReference type="HOGENOM" id="CLU_1386567_0_0_1"/>
<dbReference type="EMBL" id="CT868663">
    <property type="protein sequence ID" value="CAK91524.1"/>
    <property type="molecule type" value="Genomic_DNA"/>
</dbReference>
<gene>
    <name evidence="1" type="ORF">GSPATT00024252001</name>
</gene>
<dbReference type="KEGG" id="ptm:GSPATT00024252001"/>
<evidence type="ECO:0000313" key="2">
    <source>
        <dbReference type="Proteomes" id="UP000000600"/>
    </source>
</evidence>
<dbReference type="Proteomes" id="UP000000600">
    <property type="component" value="Unassembled WGS sequence"/>
</dbReference>
<proteinExistence type="predicted"/>
<reference evidence="1 2" key="1">
    <citation type="journal article" date="2006" name="Nature">
        <title>Global trends of whole-genome duplications revealed by the ciliate Paramecium tetraurelia.</title>
        <authorList>
            <consortium name="Genoscope"/>
            <person name="Aury J.-M."/>
            <person name="Jaillon O."/>
            <person name="Duret L."/>
            <person name="Noel B."/>
            <person name="Jubin C."/>
            <person name="Porcel B.M."/>
            <person name="Segurens B."/>
            <person name="Daubin V."/>
            <person name="Anthouard V."/>
            <person name="Aiach N."/>
            <person name="Arnaiz O."/>
            <person name="Billaut A."/>
            <person name="Beisson J."/>
            <person name="Blanc I."/>
            <person name="Bouhouche K."/>
            <person name="Camara F."/>
            <person name="Duharcourt S."/>
            <person name="Guigo R."/>
            <person name="Gogendeau D."/>
            <person name="Katinka M."/>
            <person name="Keller A.-M."/>
            <person name="Kissmehl R."/>
            <person name="Klotz C."/>
            <person name="Koll F."/>
            <person name="Le Moue A."/>
            <person name="Lepere C."/>
            <person name="Malinsky S."/>
            <person name="Nowacki M."/>
            <person name="Nowak J.K."/>
            <person name="Plattner H."/>
            <person name="Poulain J."/>
            <person name="Ruiz F."/>
            <person name="Serrano V."/>
            <person name="Zagulski M."/>
            <person name="Dessen P."/>
            <person name="Betermier M."/>
            <person name="Weissenbach J."/>
            <person name="Scarpelli C."/>
            <person name="Schachter V."/>
            <person name="Sperling L."/>
            <person name="Meyer E."/>
            <person name="Cohen J."/>
            <person name="Wincker P."/>
        </authorList>
    </citation>
    <scope>NUCLEOTIDE SEQUENCE [LARGE SCALE GENOMIC DNA]</scope>
    <source>
        <strain evidence="1 2">Stock d4-2</strain>
    </source>
</reference>
<organism evidence="1 2">
    <name type="scientific">Paramecium tetraurelia</name>
    <dbReference type="NCBI Taxonomy" id="5888"/>
    <lineage>
        <taxon>Eukaryota</taxon>
        <taxon>Sar</taxon>
        <taxon>Alveolata</taxon>
        <taxon>Ciliophora</taxon>
        <taxon>Intramacronucleata</taxon>
        <taxon>Oligohymenophorea</taxon>
        <taxon>Peniculida</taxon>
        <taxon>Parameciidae</taxon>
        <taxon>Paramecium</taxon>
    </lineage>
</organism>
<name>A0E8A7_PARTE</name>
<accession>A0E8A7</accession>
<sequence length="197" mass="22983">MEPKNIILYIQYQREAEEDVKINQQNASNSNEESVTNSICISHRIDIKKEFNQGAQYPITKMENTGGPNIIEGISIRNNAAVFKTVTAILILLKQHTNPPLYTFLSQRSPVYIKSINLNDSYQLFIKHELRAAFVLLLNLQQELNYVIQIMMKEQYKQNIKKMTVFRVPAQYLIANILNNPIEILFQQMQRQFYLSI</sequence>
<keyword evidence="2" id="KW-1185">Reference proteome</keyword>
<evidence type="ECO:0000313" key="1">
    <source>
        <dbReference type="EMBL" id="CAK91524.1"/>
    </source>
</evidence>
<dbReference type="GeneID" id="5044706"/>
<dbReference type="RefSeq" id="XP_001458921.1">
    <property type="nucleotide sequence ID" value="XM_001458884.1"/>
</dbReference>